<dbReference type="GeneTree" id="ENSGT00390000006836"/>
<reference evidence="3" key="3">
    <citation type="submission" date="2025-09" db="UniProtKB">
        <authorList>
            <consortium name="Ensembl"/>
        </authorList>
    </citation>
    <scope>IDENTIFICATION</scope>
</reference>
<sequence length="122" mass="13256">SPLGDQFTSPTLLVSQEPPNLEDHGPKGDGLPLLAVIVALFVLLAICIIMVVHFGPELRKVQVTLPKEPPPLKQEGGIHLIHWQALGSQLGNGQQESYREAQLWPAATSLCTHSSIMELTHL</sequence>
<dbReference type="Proteomes" id="UP000314987">
    <property type="component" value="Unassembled WGS sequence"/>
</dbReference>
<name>A0A4X2KJU6_VOMUR</name>
<accession>A0A4X2KJU6</accession>
<feature type="compositionally biased region" description="Polar residues" evidence="1">
    <location>
        <begin position="1"/>
        <end position="18"/>
    </location>
</feature>
<keyword evidence="2" id="KW-1133">Transmembrane helix</keyword>
<evidence type="ECO:0000313" key="3">
    <source>
        <dbReference type="Ensembl" id="ENSVURP00010012324.1"/>
    </source>
</evidence>
<dbReference type="InterPro" id="IPR038803">
    <property type="entry name" value="SMIM33"/>
</dbReference>
<protein>
    <recommendedName>
        <fullName evidence="5">Small integral membrane protein 33</fullName>
    </recommendedName>
</protein>
<dbReference type="AlphaFoldDB" id="A0A4X2KJU6"/>
<reference evidence="4" key="1">
    <citation type="submission" date="2018-12" db="EMBL/GenBank/DDBJ databases">
        <authorList>
            <person name="Yazar S."/>
        </authorList>
    </citation>
    <scope>NUCLEOTIDE SEQUENCE [LARGE SCALE GENOMIC DNA]</scope>
</reference>
<feature type="transmembrane region" description="Helical" evidence="2">
    <location>
        <begin position="31"/>
        <end position="52"/>
    </location>
</feature>
<evidence type="ECO:0000256" key="1">
    <source>
        <dbReference type="SAM" id="MobiDB-lite"/>
    </source>
</evidence>
<evidence type="ECO:0008006" key="5">
    <source>
        <dbReference type="Google" id="ProtNLM"/>
    </source>
</evidence>
<keyword evidence="2" id="KW-0812">Transmembrane</keyword>
<feature type="region of interest" description="Disordered" evidence="1">
    <location>
        <begin position="1"/>
        <end position="25"/>
    </location>
</feature>
<dbReference type="OMA" id="CTHSSIM"/>
<dbReference type="Ensembl" id="ENSVURT00010014030.1">
    <property type="protein sequence ID" value="ENSVURP00010012324.1"/>
    <property type="gene ID" value="ENSVURG00010009531.1"/>
</dbReference>
<proteinExistence type="predicted"/>
<keyword evidence="4" id="KW-1185">Reference proteome</keyword>
<evidence type="ECO:0000256" key="2">
    <source>
        <dbReference type="SAM" id="Phobius"/>
    </source>
</evidence>
<keyword evidence="2" id="KW-0472">Membrane</keyword>
<dbReference type="PANTHER" id="PTHR37873">
    <property type="entry name" value="SMALL INTEGRAL MEMBRANE PROTEIN 33"/>
    <property type="match status" value="1"/>
</dbReference>
<evidence type="ECO:0000313" key="4">
    <source>
        <dbReference type="Proteomes" id="UP000314987"/>
    </source>
</evidence>
<reference evidence="3" key="2">
    <citation type="submission" date="2025-08" db="UniProtKB">
        <authorList>
            <consortium name="Ensembl"/>
        </authorList>
    </citation>
    <scope>IDENTIFICATION</scope>
</reference>
<dbReference type="PANTHER" id="PTHR37873:SF1">
    <property type="entry name" value="SMALL INTEGRAL MEMBRANE PROTEIN 33"/>
    <property type="match status" value="1"/>
</dbReference>
<organism evidence="3 4">
    <name type="scientific">Vombatus ursinus</name>
    <name type="common">Common wombat</name>
    <dbReference type="NCBI Taxonomy" id="29139"/>
    <lineage>
        <taxon>Eukaryota</taxon>
        <taxon>Metazoa</taxon>
        <taxon>Chordata</taxon>
        <taxon>Craniata</taxon>
        <taxon>Vertebrata</taxon>
        <taxon>Euteleostomi</taxon>
        <taxon>Mammalia</taxon>
        <taxon>Metatheria</taxon>
        <taxon>Diprotodontia</taxon>
        <taxon>Vombatidae</taxon>
        <taxon>Vombatus</taxon>
    </lineage>
</organism>